<comment type="caution">
    <text evidence="3">The sequence shown here is derived from an EMBL/GenBank/DDBJ whole genome shotgun (WGS) entry which is preliminary data.</text>
</comment>
<dbReference type="Proteomes" id="UP001210925">
    <property type="component" value="Unassembled WGS sequence"/>
</dbReference>
<dbReference type="AlphaFoldDB" id="A0AAD5UF09"/>
<evidence type="ECO:0000256" key="1">
    <source>
        <dbReference type="SAM" id="Coils"/>
    </source>
</evidence>
<reference evidence="3" key="1">
    <citation type="submission" date="2020-05" db="EMBL/GenBank/DDBJ databases">
        <title>Phylogenomic resolution of chytrid fungi.</title>
        <authorList>
            <person name="Stajich J.E."/>
            <person name="Amses K."/>
            <person name="Simmons R."/>
            <person name="Seto K."/>
            <person name="Myers J."/>
            <person name="Bonds A."/>
            <person name="Quandt C.A."/>
            <person name="Barry K."/>
            <person name="Liu P."/>
            <person name="Grigoriev I."/>
            <person name="Longcore J.E."/>
            <person name="James T.Y."/>
        </authorList>
    </citation>
    <scope>NUCLEOTIDE SEQUENCE</scope>
    <source>
        <strain evidence="3">PLAUS21</strain>
    </source>
</reference>
<dbReference type="PANTHER" id="PTHR40130:SF1">
    <property type="entry name" value="SPINDLE POLE BODY-ASSOCIATED PROTEIN CUT12 DOMAIN-CONTAINING PROTEIN"/>
    <property type="match status" value="1"/>
</dbReference>
<sequence>MNETPAHQFATNAEEYMEKGDLANACTAHFRAAGRNDLIKEQYLLAMNDTTDPEVSLINQQAVKTLKLLYASHTRNGKELQRRLNSPPTIRHQQSAPVITSKSSGKEERRISSEFGKGAVHLYSNPKRTQEKEPDMGSRQFFMGQPMESINLQAQNLSPMVNASVAQVPVENSELLNSELNSYLVLDQDAKEVKSDEDDPFDKFWDAVEGLVQKISGPVAFTTAPISKSDEHKFNVLDSTLPNSTFLNSYMIIPPNSKTKQDPHTNPAFTTNVRTKTLEEYQIENEQLKHTVDQLTKRVAELEKTQQENTMLRSSIIQFRQDVQKHRQLNQSIPPGRPQRSKLSMSVMPAVPTQPESTDVGGLQSRIKELEAQLKIVSEQHQQQLRKWEKLKETAKKKRESKLEQSEIEKGKSPRPFSPSEESMYYSVHSKN</sequence>
<dbReference type="EMBL" id="JADGKB010000112">
    <property type="protein sequence ID" value="KAJ3253349.1"/>
    <property type="molecule type" value="Genomic_DNA"/>
</dbReference>
<feature type="compositionally biased region" description="Polar residues" evidence="2">
    <location>
        <begin position="86"/>
        <end position="103"/>
    </location>
</feature>
<dbReference type="Gene3D" id="1.20.58.80">
    <property type="entry name" value="Phosphotransferase system, lactose/cellobiose-type IIA subunit"/>
    <property type="match status" value="1"/>
</dbReference>
<keyword evidence="1" id="KW-0175">Coiled coil</keyword>
<evidence type="ECO:0000313" key="3">
    <source>
        <dbReference type="EMBL" id="KAJ3253349.1"/>
    </source>
</evidence>
<feature type="coiled-coil region" evidence="1">
    <location>
        <begin position="278"/>
        <end position="305"/>
    </location>
</feature>
<evidence type="ECO:0000256" key="2">
    <source>
        <dbReference type="SAM" id="MobiDB-lite"/>
    </source>
</evidence>
<gene>
    <name evidence="3" type="ORF">HK103_000728</name>
</gene>
<dbReference type="PANTHER" id="PTHR40130">
    <property type="entry name" value="EXPRESSED PROTEIN"/>
    <property type="match status" value="1"/>
</dbReference>
<feature type="region of interest" description="Disordered" evidence="2">
    <location>
        <begin position="330"/>
        <end position="361"/>
    </location>
</feature>
<evidence type="ECO:0000313" key="4">
    <source>
        <dbReference type="Proteomes" id="UP001210925"/>
    </source>
</evidence>
<feature type="region of interest" description="Disordered" evidence="2">
    <location>
        <begin position="393"/>
        <end position="432"/>
    </location>
</feature>
<accession>A0AAD5UF09</accession>
<protein>
    <submittedName>
        <fullName evidence="3">Uncharacterized protein</fullName>
    </submittedName>
</protein>
<feature type="compositionally biased region" description="Basic and acidic residues" evidence="2">
    <location>
        <begin position="401"/>
        <end position="412"/>
    </location>
</feature>
<keyword evidence="4" id="KW-1185">Reference proteome</keyword>
<feature type="region of interest" description="Disordered" evidence="2">
    <location>
        <begin position="86"/>
        <end position="118"/>
    </location>
</feature>
<name>A0AAD5UF09_9FUNG</name>
<organism evidence="3 4">
    <name type="scientific">Boothiomyces macroporosus</name>
    <dbReference type="NCBI Taxonomy" id="261099"/>
    <lineage>
        <taxon>Eukaryota</taxon>
        <taxon>Fungi</taxon>
        <taxon>Fungi incertae sedis</taxon>
        <taxon>Chytridiomycota</taxon>
        <taxon>Chytridiomycota incertae sedis</taxon>
        <taxon>Chytridiomycetes</taxon>
        <taxon>Rhizophydiales</taxon>
        <taxon>Terramycetaceae</taxon>
        <taxon>Boothiomyces</taxon>
    </lineage>
</organism>
<proteinExistence type="predicted"/>